<comment type="caution">
    <text evidence="4">The sequence shown here is derived from an EMBL/GenBank/DDBJ whole genome shotgun (WGS) entry which is preliminary data.</text>
</comment>
<protein>
    <submittedName>
        <fullName evidence="4">DUF3857 and transglutaminase domain-containing protein</fullName>
    </submittedName>
</protein>
<dbReference type="Gene3D" id="2.60.40.3140">
    <property type="match status" value="1"/>
</dbReference>
<dbReference type="InterPro" id="IPR024618">
    <property type="entry name" value="DUF3857"/>
</dbReference>
<dbReference type="Proteomes" id="UP000474777">
    <property type="component" value="Unassembled WGS sequence"/>
</dbReference>
<dbReference type="Pfam" id="PF01841">
    <property type="entry name" value="Transglut_core"/>
    <property type="match status" value="1"/>
</dbReference>
<evidence type="ECO:0000259" key="3">
    <source>
        <dbReference type="Pfam" id="PF12969"/>
    </source>
</evidence>
<dbReference type="InterPro" id="IPR002931">
    <property type="entry name" value="Transglutaminase-like"/>
</dbReference>
<feature type="domain" description="Transglutaminase-like" evidence="2">
    <location>
        <begin position="295"/>
        <end position="393"/>
    </location>
</feature>
<feature type="signal peptide" evidence="1">
    <location>
        <begin position="1"/>
        <end position="25"/>
    </location>
</feature>
<feature type="chain" id="PRO_5025449723" evidence="1">
    <location>
        <begin position="26"/>
        <end position="648"/>
    </location>
</feature>
<evidence type="ECO:0000256" key="1">
    <source>
        <dbReference type="SAM" id="SignalP"/>
    </source>
</evidence>
<dbReference type="Gene3D" id="3.10.620.30">
    <property type="match status" value="1"/>
</dbReference>
<name>A0A6B3LMK9_9BACT</name>
<dbReference type="Gene3D" id="2.60.120.1130">
    <property type="match status" value="1"/>
</dbReference>
<feature type="domain" description="DUF3857" evidence="3">
    <location>
        <begin position="68"/>
        <end position="229"/>
    </location>
</feature>
<sequence>MRTSFTLAVTFLFTLLFTCSHRGYAQVAKFGEVSTKELSMQHYPLDTAAEAVILFDKAYTKFGARGVSTERHIRIKILKKSGYDWANFKVPYLVKGSVAGIKGYTYTLEDGVVQKTKLDLKNAFDEKFYEDWYVKKFTMPNVKEGSVIDVEFTTYLAAAFYNLPAWEFQQTIPTAWSEYHAEIPEFLTYKFLMQGYHPLYYSNKENKASGSTNYKNFQYTWIMKDVPALKEESFITTLKDYQTKIEFELQQIRYPRGTQQISGNWDEVTKGLLQSDRFGVPMNNKGAFKNIVVGLEAQTKVPEDLAEKIYHHVQGHMTWTKGNGFGTSNNTLRKAYDEAKGNVADINLLLVTMLREAGFDANPVLVSTRENGRPPKDSPLLSRFNYVVAHVVVNGKEFLLDATEPLAPFGMLPPRALNDEGRLIKKDAGRWVTLNPKTRSQYVAIEAVFSPEGSLQGKLTESADGYYALELRKKISEQGEGKFAEDLTRELGNYSMSKPTFENNEKKNQPFLIKYDIRSTGTGQNQDIIYFNPLLGFVKKDNPFKLEERLYPINFSWPSDETIIAKYTIPAGYVVEEAPKSAVITLPEEGGKFTFMVQQQGNQLQVMSRINLNKTLFYVEEYTYLKEFYNQIIAKQAEQIVLKKAAVN</sequence>
<evidence type="ECO:0000313" key="5">
    <source>
        <dbReference type="Proteomes" id="UP000474777"/>
    </source>
</evidence>
<accession>A0A6B3LMK9</accession>
<gene>
    <name evidence="4" type="ORF">GXP69_09760</name>
</gene>
<organism evidence="4 5">
    <name type="scientific">Pontibacter burrus</name>
    <dbReference type="NCBI Taxonomy" id="2704466"/>
    <lineage>
        <taxon>Bacteria</taxon>
        <taxon>Pseudomonadati</taxon>
        <taxon>Bacteroidota</taxon>
        <taxon>Cytophagia</taxon>
        <taxon>Cytophagales</taxon>
        <taxon>Hymenobacteraceae</taxon>
        <taxon>Pontibacter</taxon>
    </lineage>
</organism>
<keyword evidence="5" id="KW-1185">Reference proteome</keyword>
<evidence type="ECO:0000313" key="4">
    <source>
        <dbReference type="EMBL" id="NEM97979.1"/>
    </source>
</evidence>
<dbReference type="Pfam" id="PF12969">
    <property type="entry name" value="DUF3857"/>
    <property type="match status" value="1"/>
</dbReference>
<dbReference type="RefSeq" id="WP_163914839.1">
    <property type="nucleotide sequence ID" value="NZ_JAAGWD010000004.1"/>
</dbReference>
<keyword evidence="1" id="KW-0732">Signal</keyword>
<dbReference type="EMBL" id="JAAGWD010000004">
    <property type="protein sequence ID" value="NEM97979.1"/>
    <property type="molecule type" value="Genomic_DNA"/>
</dbReference>
<dbReference type="AlphaFoldDB" id="A0A6B3LMK9"/>
<proteinExistence type="predicted"/>
<evidence type="ECO:0000259" key="2">
    <source>
        <dbReference type="Pfam" id="PF01841"/>
    </source>
</evidence>
<reference evidence="4 5" key="1">
    <citation type="submission" date="2020-02" db="EMBL/GenBank/DDBJ databases">
        <authorList>
            <person name="Kim M.K."/>
        </authorList>
    </citation>
    <scope>NUCLEOTIDE SEQUENCE [LARGE SCALE GENOMIC DNA]</scope>
    <source>
        <strain evidence="4 5">BT327</strain>
    </source>
</reference>